<dbReference type="InterPro" id="IPR002347">
    <property type="entry name" value="SDR_fam"/>
</dbReference>
<accession>A0A395LZS9</accession>
<comment type="similarity">
    <text evidence="1">Belongs to the short-chain dehydrogenases/reductases (SDR) family.</text>
</comment>
<dbReference type="Gene3D" id="3.40.50.720">
    <property type="entry name" value="NAD(P)-binding Rossmann-like Domain"/>
    <property type="match status" value="1"/>
</dbReference>
<dbReference type="PANTHER" id="PTHR43669">
    <property type="entry name" value="5-KETO-D-GLUCONATE 5-REDUCTASE"/>
    <property type="match status" value="1"/>
</dbReference>
<dbReference type="AlphaFoldDB" id="A0A395LZS9"/>
<dbReference type="PRINTS" id="PR00081">
    <property type="entry name" value="GDHRDH"/>
</dbReference>
<proteinExistence type="inferred from homology"/>
<name>A0A395LZS9_9BACT</name>
<sequence length="233" mass="25347">MSKKNAIITGGAGNLGRAVVKKFLESGYRVAVTLEPNVQVDEQFRNQSPDLDLYELDVTDEKKSEVFVKQCAEKYGRIDAVVMLVGGFALGTIKEISQVSVEKMLRLNFYSALAIAKPSFEVMKIQKGGRLIFIGARAGLDLKNGTYAVEYGLSKSLLFRLSELFNAEGNAVGVVSSVVVPSVIDTPVNRASMPTANFDDWVKPEVIAESIMFLCSDAGGALRDTVLKVYHNA</sequence>
<dbReference type="SUPFAM" id="SSF51735">
    <property type="entry name" value="NAD(P)-binding Rossmann-fold domains"/>
    <property type="match status" value="1"/>
</dbReference>
<evidence type="ECO:0000313" key="3">
    <source>
        <dbReference type="EMBL" id="RFM23962.1"/>
    </source>
</evidence>
<evidence type="ECO:0000256" key="1">
    <source>
        <dbReference type="ARBA" id="ARBA00006484"/>
    </source>
</evidence>
<reference evidence="3 4" key="1">
    <citation type="journal article" date="2011" name="ISME J.">
        <title>Community ecology of hot spring cyanobacterial mats: predominant populations and their functional potential.</title>
        <authorList>
            <person name="Klatt C.G."/>
            <person name="Wood J.M."/>
            <person name="Rusch D.B."/>
            <person name="Bateson M.M."/>
            <person name="Hamamura N."/>
            <person name="Heidelberg J.F."/>
            <person name="Grossman A.R."/>
            <person name="Bhaya D."/>
            <person name="Cohan F.M."/>
            <person name="Kuhl M."/>
            <person name="Bryant D.A."/>
            <person name="Ward D.M."/>
        </authorList>
    </citation>
    <scope>NUCLEOTIDE SEQUENCE [LARGE SCALE GENOMIC DNA]</scope>
    <source>
        <strain evidence="3">OS</strain>
    </source>
</reference>
<dbReference type="Proteomes" id="UP000266389">
    <property type="component" value="Unassembled WGS sequence"/>
</dbReference>
<protein>
    <submittedName>
        <fullName evidence="3">SDR family NAD(P)-dependent oxidoreductase</fullName>
    </submittedName>
</protein>
<keyword evidence="2" id="KW-0560">Oxidoreductase</keyword>
<gene>
    <name evidence="3" type="ORF">D0433_08285</name>
</gene>
<dbReference type="GO" id="GO:0016491">
    <property type="term" value="F:oxidoreductase activity"/>
    <property type="evidence" value="ECO:0007669"/>
    <property type="project" value="UniProtKB-KW"/>
</dbReference>
<evidence type="ECO:0000313" key="4">
    <source>
        <dbReference type="Proteomes" id="UP000266389"/>
    </source>
</evidence>
<dbReference type="EMBL" id="PHFL01000050">
    <property type="protein sequence ID" value="RFM23962.1"/>
    <property type="molecule type" value="Genomic_DNA"/>
</dbReference>
<comment type="caution">
    <text evidence="3">The sequence shown here is derived from an EMBL/GenBank/DDBJ whole genome shotgun (WGS) entry which is preliminary data.</text>
</comment>
<organism evidence="3 4">
    <name type="scientific">Candidatus Thermochlorobacter aerophilus</name>
    <dbReference type="NCBI Taxonomy" id="1868324"/>
    <lineage>
        <taxon>Bacteria</taxon>
        <taxon>Pseudomonadati</taxon>
        <taxon>Chlorobiota</taxon>
        <taxon>Chlorobiia</taxon>
        <taxon>Chlorobiales</taxon>
        <taxon>Candidatus Thermochlorobacteriaceae</taxon>
        <taxon>Candidatus Thermochlorobacter</taxon>
    </lineage>
</organism>
<evidence type="ECO:0000256" key="2">
    <source>
        <dbReference type="ARBA" id="ARBA00023002"/>
    </source>
</evidence>
<dbReference type="InterPro" id="IPR036291">
    <property type="entry name" value="NAD(P)-bd_dom_sf"/>
</dbReference>
<dbReference type="Pfam" id="PF00106">
    <property type="entry name" value="adh_short"/>
    <property type="match status" value="1"/>
</dbReference>
<dbReference type="PANTHER" id="PTHR43669:SF3">
    <property type="entry name" value="ALCOHOL DEHYDROGENASE, PUTATIVE (AFU_ORTHOLOGUE AFUA_3G03445)-RELATED"/>
    <property type="match status" value="1"/>
</dbReference>